<evidence type="ECO:0000313" key="3">
    <source>
        <dbReference type="Proteomes" id="UP001057998"/>
    </source>
</evidence>
<reference evidence="2" key="1">
    <citation type="submission" date="2022-07" db="EMBL/GenBank/DDBJ databases">
        <title>Genome sequencing of Photobacterium atrarenae GJH2-4.</title>
        <authorList>
            <person name="Park S.-J."/>
        </authorList>
    </citation>
    <scope>NUCLEOTIDE SEQUENCE</scope>
    <source>
        <strain evidence="2">GJH2-4</strain>
    </source>
</reference>
<dbReference type="RefSeq" id="WP_255391525.1">
    <property type="nucleotide sequence ID" value="NZ_CP101509.1"/>
</dbReference>
<proteinExistence type="predicted"/>
<keyword evidence="1" id="KW-0812">Transmembrane</keyword>
<organism evidence="2 3">
    <name type="scientific">Photobacterium atrarenae</name>
    <dbReference type="NCBI Taxonomy" id="865757"/>
    <lineage>
        <taxon>Bacteria</taxon>
        <taxon>Pseudomonadati</taxon>
        <taxon>Pseudomonadota</taxon>
        <taxon>Gammaproteobacteria</taxon>
        <taxon>Vibrionales</taxon>
        <taxon>Vibrionaceae</taxon>
        <taxon>Photobacterium</taxon>
    </lineage>
</organism>
<feature type="transmembrane region" description="Helical" evidence="1">
    <location>
        <begin position="126"/>
        <end position="149"/>
    </location>
</feature>
<dbReference type="EMBL" id="CP101509">
    <property type="protein sequence ID" value="UTV30180.1"/>
    <property type="molecule type" value="Genomic_DNA"/>
</dbReference>
<evidence type="ECO:0000313" key="2">
    <source>
        <dbReference type="EMBL" id="UTV30180.1"/>
    </source>
</evidence>
<feature type="transmembrane region" description="Helical" evidence="1">
    <location>
        <begin position="155"/>
        <end position="171"/>
    </location>
</feature>
<accession>A0ABY5GM58</accession>
<keyword evidence="1" id="KW-0472">Membrane</keyword>
<evidence type="ECO:0000256" key="1">
    <source>
        <dbReference type="SAM" id="Phobius"/>
    </source>
</evidence>
<keyword evidence="3" id="KW-1185">Reference proteome</keyword>
<protein>
    <submittedName>
        <fullName evidence="2">Uncharacterized protein</fullName>
    </submittedName>
</protein>
<keyword evidence="1" id="KW-1133">Transmembrane helix</keyword>
<name>A0ABY5GM58_9GAMM</name>
<gene>
    <name evidence="2" type="ORF">NNL38_16470</name>
</gene>
<sequence>MDPLTIVGLASTLLKAGPTLIKTVGGLFGEESSQTAIKVADTVEQVTGAFQSSESRQAKVEQLLSALPPEELTRLEKIQVELAQIDAEREARQLEHVEKIFDTGQQTIRQGDASANPKVAECRPNIAYISAVASAVYVIGMSLAGAFGHGPGPDFAVAGFLISPAGAYMGLRHREKGQGTAT</sequence>
<dbReference type="Proteomes" id="UP001057998">
    <property type="component" value="Chromosome 2"/>
</dbReference>